<dbReference type="GO" id="GO:0003743">
    <property type="term" value="F:translation initiation factor activity"/>
    <property type="evidence" value="ECO:0007669"/>
    <property type="project" value="UniProtKB-KW"/>
</dbReference>
<evidence type="ECO:0000256" key="3">
    <source>
        <dbReference type="ARBA" id="ARBA00022832"/>
    </source>
</evidence>
<evidence type="ECO:0000256" key="5">
    <source>
        <dbReference type="ARBA" id="ARBA00023002"/>
    </source>
</evidence>
<gene>
    <name evidence="13" type="ORF">J2W36_003269</name>
</gene>
<dbReference type="GO" id="GO:0004300">
    <property type="term" value="F:enoyl-CoA hydratase activity"/>
    <property type="evidence" value="ECO:0007669"/>
    <property type="project" value="UniProtKB-EC"/>
</dbReference>
<organism evidence="13 14">
    <name type="scientific">Variovorax ginsengisoli</name>
    <dbReference type="NCBI Taxonomy" id="363844"/>
    <lineage>
        <taxon>Bacteria</taxon>
        <taxon>Pseudomonadati</taxon>
        <taxon>Pseudomonadota</taxon>
        <taxon>Betaproteobacteria</taxon>
        <taxon>Burkholderiales</taxon>
        <taxon>Comamonadaceae</taxon>
        <taxon>Variovorax</taxon>
    </lineage>
</organism>
<evidence type="ECO:0000256" key="4">
    <source>
        <dbReference type="ARBA" id="ARBA00022963"/>
    </source>
</evidence>
<evidence type="ECO:0000256" key="9">
    <source>
        <dbReference type="ARBA" id="ARBA00023268"/>
    </source>
</evidence>
<keyword evidence="6" id="KW-0520">NAD</keyword>
<comment type="caution">
    <text evidence="13">The sequence shown here is derived from an EMBL/GenBank/DDBJ whole genome shotgun (WGS) entry which is preliminary data.</text>
</comment>
<comment type="similarity">
    <text evidence="2">In the central section; belongs to the 3-hydroxyacyl-CoA dehydrogenase family.</text>
</comment>
<dbReference type="EC" id="4.2.1.17" evidence="13"/>
<dbReference type="GO" id="GO:0008692">
    <property type="term" value="F:3-hydroxybutyryl-CoA epimerase activity"/>
    <property type="evidence" value="ECO:0007669"/>
    <property type="project" value="UniProtKB-EC"/>
</dbReference>
<keyword evidence="8 13" id="KW-0456">Lyase</keyword>
<evidence type="ECO:0000259" key="11">
    <source>
        <dbReference type="Pfam" id="PF00725"/>
    </source>
</evidence>
<evidence type="ECO:0000313" key="13">
    <source>
        <dbReference type="EMBL" id="MDP9901003.1"/>
    </source>
</evidence>
<dbReference type="InterPro" id="IPR001753">
    <property type="entry name" value="Enoyl-CoA_hydra/iso"/>
</dbReference>
<dbReference type="PANTHER" id="PTHR43612:SF3">
    <property type="entry name" value="TRIFUNCTIONAL ENZYME SUBUNIT ALPHA, MITOCHONDRIAL"/>
    <property type="match status" value="1"/>
</dbReference>
<dbReference type="SUPFAM" id="SSF52096">
    <property type="entry name" value="ClpP/crotonase"/>
    <property type="match status" value="1"/>
</dbReference>
<proteinExistence type="inferred from homology"/>
<reference evidence="13 14" key="1">
    <citation type="submission" date="2023-07" db="EMBL/GenBank/DDBJ databases">
        <title>Sorghum-associated microbial communities from plants grown in Nebraska, USA.</title>
        <authorList>
            <person name="Schachtman D."/>
        </authorList>
    </citation>
    <scope>NUCLEOTIDE SEQUENCE [LARGE SCALE GENOMIC DNA]</scope>
    <source>
        <strain evidence="13 14">DS1607</strain>
    </source>
</reference>
<dbReference type="SUPFAM" id="SSF48179">
    <property type="entry name" value="6-phosphogluconate dehydrogenase C-terminal domain-like"/>
    <property type="match status" value="2"/>
</dbReference>
<dbReference type="InterPro" id="IPR050136">
    <property type="entry name" value="FA_oxidation_alpha_subunit"/>
</dbReference>
<evidence type="ECO:0000256" key="8">
    <source>
        <dbReference type="ARBA" id="ARBA00023239"/>
    </source>
</evidence>
<keyword evidence="13" id="KW-0413">Isomerase</keyword>
<dbReference type="InterPro" id="IPR008927">
    <property type="entry name" value="6-PGluconate_DH-like_C_sf"/>
</dbReference>
<evidence type="ECO:0000256" key="2">
    <source>
        <dbReference type="ARBA" id="ARBA00007005"/>
    </source>
</evidence>
<evidence type="ECO:0000256" key="7">
    <source>
        <dbReference type="ARBA" id="ARBA00023098"/>
    </source>
</evidence>
<dbReference type="RefSeq" id="WP_307690792.1">
    <property type="nucleotide sequence ID" value="NZ_JAUSRO010000010.1"/>
</dbReference>
<evidence type="ECO:0000256" key="10">
    <source>
        <dbReference type="ARBA" id="ARBA00049556"/>
    </source>
</evidence>
<evidence type="ECO:0000256" key="1">
    <source>
        <dbReference type="ARBA" id="ARBA00005005"/>
    </source>
</evidence>
<keyword evidence="14" id="KW-1185">Reference proteome</keyword>
<feature type="domain" description="3-hydroxyacyl-CoA dehydrogenase C-terminal" evidence="11">
    <location>
        <begin position="495"/>
        <end position="591"/>
    </location>
</feature>
<sequence>MIDYQIDADGIATLTWNVADRPMNVLNLASIAAFDEAVRKAIADPQVKGVIVASSRPEFVAGGDLDLIRGIRTAEESMASSGPFSRTLRLLETSGKPFVAAINGTALGGGLEICLACHRRIAVDDPKIQLGVPEVSLGLLPAAGGTQRLPRMIGIKAALPYLLEGRKVAPAQALEAGIVDELVPAAQLLARAKAWLRADGAAAVVKPWDAKGFRFPGGTSQDVGAAQIFFGISAQLLGKTQALYPAPEAILACVYDGCQVDIDTGLKIEQRQFARLATSAQTKNMIRTLFYSMGDANRLADRPQGAPTRKFTKVGVLGAGMMGAGLAHVSAQAGLQVVLLDTTIEAAEKGKAYGAKLLDAMVAKGRLPAERRDQALALVTPTTDYAALAGCEIVIEAVFESREVKAEVTRRAEAAMDPDAIFASNTSTLPITGLAEVSVRPALFVGLHFFSPVEKMPLVEVIRGQKTSDATIGQAMDFVKRIRKTPIVVNDCPSFYANRAFAMLPYEAMTMLREGVEPNLIENAARLAGMPMPPLALIDEVSVELLYKALKQARLDQGDAYREQPQDAVMHAMVEDFQRIGRKAGKGFYDYPADGRKRLWPGLAEHYPLAEVQPTLETVRNRLMYSQSLEAARCVAEGIVSVKDADVGSLLGWGFPAVLGGAISYIDMVGAARFVAECDALAQAHGERFAVPASLREMASTHQRYHAI</sequence>
<dbReference type="EC" id="1.1.1.35" evidence="13"/>
<feature type="domain" description="3-hydroxyacyl-CoA dehydrogenase NAD binding" evidence="12">
    <location>
        <begin position="313"/>
        <end position="492"/>
    </location>
</feature>
<dbReference type="EC" id="5.1.2.3" evidence="13"/>
<comment type="catalytic activity">
    <reaction evidence="10">
        <text>a (3S)-3-hydroxyacyl-CoA + NAD(+) = a 3-oxoacyl-CoA + NADH + H(+)</text>
        <dbReference type="Rhea" id="RHEA:22432"/>
        <dbReference type="ChEBI" id="CHEBI:15378"/>
        <dbReference type="ChEBI" id="CHEBI:57318"/>
        <dbReference type="ChEBI" id="CHEBI:57540"/>
        <dbReference type="ChEBI" id="CHEBI:57945"/>
        <dbReference type="ChEBI" id="CHEBI:90726"/>
        <dbReference type="EC" id="1.1.1.35"/>
    </reaction>
</comment>
<name>A0ABT9S9G2_9BURK</name>
<evidence type="ECO:0000256" key="6">
    <source>
        <dbReference type="ARBA" id="ARBA00023027"/>
    </source>
</evidence>
<dbReference type="Gene3D" id="3.90.226.10">
    <property type="entry name" value="2-enoyl-CoA Hydratase, Chain A, domain 1"/>
    <property type="match status" value="1"/>
</dbReference>
<dbReference type="Gene3D" id="3.40.50.720">
    <property type="entry name" value="NAD(P)-binding Rossmann-like Domain"/>
    <property type="match status" value="1"/>
</dbReference>
<dbReference type="PANTHER" id="PTHR43612">
    <property type="entry name" value="TRIFUNCTIONAL ENZYME SUBUNIT ALPHA"/>
    <property type="match status" value="1"/>
</dbReference>
<evidence type="ECO:0000313" key="14">
    <source>
        <dbReference type="Proteomes" id="UP001226867"/>
    </source>
</evidence>
<keyword evidence="7" id="KW-0443">Lipid metabolism</keyword>
<keyword evidence="5 13" id="KW-0560">Oxidoreductase</keyword>
<dbReference type="InterPro" id="IPR006108">
    <property type="entry name" value="3HC_DH_C"/>
</dbReference>
<dbReference type="InterPro" id="IPR006176">
    <property type="entry name" value="3-OHacyl-CoA_DH_NAD-bd"/>
</dbReference>
<dbReference type="SUPFAM" id="SSF51735">
    <property type="entry name" value="NAD(P)-binding Rossmann-fold domains"/>
    <property type="match status" value="1"/>
</dbReference>
<comment type="pathway">
    <text evidence="1">Lipid metabolism; fatty acid beta-oxidation.</text>
</comment>
<keyword evidence="13" id="KW-0396">Initiation factor</keyword>
<dbReference type="Gene3D" id="1.10.1040.50">
    <property type="match status" value="1"/>
</dbReference>
<dbReference type="EMBL" id="JAUSRO010000010">
    <property type="protein sequence ID" value="MDP9901003.1"/>
    <property type="molecule type" value="Genomic_DNA"/>
</dbReference>
<evidence type="ECO:0000259" key="12">
    <source>
        <dbReference type="Pfam" id="PF02737"/>
    </source>
</evidence>
<dbReference type="GO" id="GO:0003857">
    <property type="term" value="F:(3S)-3-hydroxyacyl-CoA dehydrogenase (NAD+) activity"/>
    <property type="evidence" value="ECO:0007669"/>
    <property type="project" value="UniProtKB-EC"/>
</dbReference>
<protein>
    <submittedName>
        <fullName evidence="13">3-hydroxyacyl-CoA dehydrogenase/enoyl-CoA hydratase/3-hydroxybutyryl-CoA epimerase</fullName>
        <ecNumber evidence="13">1.1.1.35</ecNumber>
        <ecNumber evidence="13">4.2.1.17</ecNumber>
        <ecNumber evidence="13">5.1.2.3</ecNumber>
    </submittedName>
</protein>
<dbReference type="InterPro" id="IPR029045">
    <property type="entry name" value="ClpP/crotonase-like_dom_sf"/>
</dbReference>
<dbReference type="InterPro" id="IPR036291">
    <property type="entry name" value="NAD(P)-bd_dom_sf"/>
</dbReference>
<keyword evidence="9" id="KW-0511">Multifunctional enzyme</keyword>
<keyword evidence="13" id="KW-0648">Protein biosynthesis</keyword>
<keyword evidence="4" id="KW-0442">Lipid degradation</keyword>
<dbReference type="Pfam" id="PF00725">
    <property type="entry name" value="3HCDH"/>
    <property type="match status" value="1"/>
</dbReference>
<dbReference type="Pfam" id="PF00378">
    <property type="entry name" value="ECH_1"/>
    <property type="match status" value="1"/>
</dbReference>
<keyword evidence="3" id="KW-0276">Fatty acid metabolism</keyword>
<dbReference type="CDD" id="cd06558">
    <property type="entry name" value="crotonase-like"/>
    <property type="match status" value="1"/>
</dbReference>
<dbReference type="Pfam" id="PF02737">
    <property type="entry name" value="3HCDH_N"/>
    <property type="match status" value="1"/>
</dbReference>
<dbReference type="Proteomes" id="UP001226867">
    <property type="component" value="Unassembled WGS sequence"/>
</dbReference>
<accession>A0ABT9S9G2</accession>